<feature type="transmembrane region" description="Helical" evidence="1">
    <location>
        <begin position="273"/>
        <end position="290"/>
    </location>
</feature>
<feature type="transmembrane region" description="Helical" evidence="1">
    <location>
        <begin position="81"/>
        <end position="99"/>
    </location>
</feature>
<keyword evidence="1" id="KW-0812">Transmembrane</keyword>
<feature type="transmembrane region" description="Helical" evidence="1">
    <location>
        <begin position="152"/>
        <end position="169"/>
    </location>
</feature>
<organism evidence="2 3">
    <name type="scientific">Eiseniibacteriota bacterium</name>
    <dbReference type="NCBI Taxonomy" id="2212470"/>
    <lineage>
        <taxon>Bacteria</taxon>
        <taxon>Candidatus Eiseniibacteriota</taxon>
    </lineage>
</organism>
<feature type="transmembrane region" description="Helical" evidence="1">
    <location>
        <begin position="26"/>
        <end position="45"/>
    </location>
</feature>
<dbReference type="Pfam" id="PF26314">
    <property type="entry name" value="MptA_B_family"/>
    <property type="match status" value="1"/>
</dbReference>
<dbReference type="GO" id="GO:0005886">
    <property type="term" value="C:plasma membrane"/>
    <property type="evidence" value="ECO:0007669"/>
    <property type="project" value="UniProtKB-SubCell"/>
</dbReference>
<evidence type="ECO:0000256" key="1">
    <source>
        <dbReference type="SAM" id="Phobius"/>
    </source>
</evidence>
<dbReference type="Proteomes" id="UP000320184">
    <property type="component" value="Unassembled WGS sequence"/>
</dbReference>
<dbReference type="EMBL" id="VBOT01000008">
    <property type="protein sequence ID" value="TMQ53806.1"/>
    <property type="molecule type" value="Genomic_DNA"/>
</dbReference>
<name>A0A538SR12_UNCEI</name>
<feature type="transmembrane region" description="Helical" evidence="1">
    <location>
        <begin position="51"/>
        <end position="69"/>
    </location>
</feature>
<keyword evidence="1" id="KW-1133">Transmembrane helix</keyword>
<accession>A0A538SR12</accession>
<feature type="transmembrane region" description="Helical" evidence="1">
    <location>
        <begin position="176"/>
        <end position="194"/>
    </location>
</feature>
<keyword evidence="1" id="KW-0472">Membrane</keyword>
<dbReference type="AlphaFoldDB" id="A0A538SR12"/>
<proteinExistence type="predicted"/>
<protein>
    <submittedName>
        <fullName evidence="2">DUF2029 domain-containing protein</fullName>
    </submittedName>
</protein>
<gene>
    <name evidence="2" type="ORF">E6K73_00745</name>
</gene>
<feature type="transmembrane region" description="Helical" evidence="1">
    <location>
        <begin position="383"/>
        <end position="405"/>
    </location>
</feature>
<comment type="caution">
    <text evidence="2">The sequence shown here is derived from an EMBL/GenBank/DDBJ whole genome shotgun (WGS) entry which is preliminary data.</text>
</comment>
<sequence length="444" mass="48372">MGIAPPRLSVIEGGGRPRAFRQALEFASLGAGLTFIAVLLGRLPAWLHNLGAFQSLFALAFVFYGLALLRLERYAAIPHAALGVFAVALSTRIALLPAAPSLSGDIYRYVWEGRVVAHGGNPYRQSPLDPALAPLRDREIFPRLNHRELATIYPPLAVGGFALLARVAPSVGAFKLWVVLHDLALVMVLLAWAARRGQSPVTVLAYAWNPLVLVEYAGSGHNDPTALLWMALAFLWLDSRPIASAIALAAGALVKLAPLVALPFLLRRWPWRARLACLALLAAGLGWFWTETRGPSSGLSAYWGAWRNNELLFHYFEGMTGSYATARSLALALLVATIGYAWWRDRAPERATRLAVRSGTLLSPVVHPWYLGWALFFEPLAPSWPWLLLSLTAILNYGVLATPAAGRDFHLPLPWRWLEYGGPLALALLLAAARAARRSAPAGT</sequence>
<evidence type="ECO:0000313" key="3">
    <source>
        <dbReference type="Proteomes" id="UP000320184"/>
    </source>
</evidence>
<feature type="transmembrane region" description="Helical" evidence="1">
    <location>
        <begin position="355"/>
        <end position="377"/>
    </location>
</feature>
<feature type="transmembrane region" description="Helical" evidence="1">
    <location>
        <begin position="242"/>
        <end position="266"/>
    </location>
</feature>
<evidence type="ECO:0000313" key="2">
    <source>
        <dbReference type="EMBL" id="TMQ53806.1"/>
    </source>
</evidence>
<reference evidence="2 3" key="1">
    <citation type="journal article" date="2019" name="Nat. Microbiol.">
        <title>Mediterranean grassland soil C-N compound turnover is dependent on rainfall and depth, and is mediated by genomically divergent microorganisms.</title>
        <authorList>
            <person name="Diamond S."/>
            <person name="Andeer P.F."/>
            <person name="Li Z."/>
            <person name="Crits-Christoph A."/>
            <person name="Burstein D."/>
            <person name="Anantharaman K."/>
            <person name="Lane K.R."/>
            <person name="Thomas B.C."/>
            <person name="Pan C."/>
            <person name="Northen T.R."/>
            <person name="Banfield J.F."/>
        </authorList>
    </citation>
    <scope>NUCLEOTIDE SEQUENCE [LARGE SCALE GENOMIC DNA]</scope>
    <source>
        <strain evidence="2">WS_3</strain>
    </source>
</reference>
<dbReference type="GO" id="GO:0016758">
    <property type="term" value="F:hexosyltransferase activity"/>
    <property type="evidence" value="ECO:0007669"/>
    <property type="project" value="InterPro"/>
</dbReference>
<feature type="transmembrane region" description="Helical" evidence="1">
    <location>
        <begin position="324"/>
        <end position="343"/>
    </location>
</feature>